<comment type="caution">
    <text evidence="2">The sequence shown here is derived from an EMBL/GenBank/DDBJ whole genome shotgun (WGS) entry which is preliminary data.</text>
</comment>
<feature type="compositionally biased region" description="Low complexity" evidence="1">
    <location>
        <begin position="15"/>
        <end position="27"/>
    </location>
</feature>
<gene>
    <name evidence="2" type="ORF">OXX778_LOCUS12112</name>
</gene>
<dbReference type="EMBL" id="CAJNOC010002144">
    <property type="protein sequence ID" value="CAF0915197.1"/>
    <property type="molecule type" value="Genomic_DNA"/>
</dbReference>
<evidence type="ECO:0000256" key="1">
    <source>
        <dbReference type="SAM" id="MobiDB-lite"/>
    </source>
</evidence>
<keyword evidence="3" id="KW-1185">Reference proteome</keyword>
<feature type="region of interest" description="Disordered" evidence="1">
    <location>
        <begin position="1"/>
        <end position="31"/>
    </location>
</feature>
<name>A0A814AQ36_9BILA</name>
<dbReference type="AlphaFoldDB" id="A0A814AQ36"/>
<dbReference type="Proteomes" id="UP000663879">
    <property type="component" value="Unassembled WGS sequence"/>
</dbReference>
<evidence type="ECO:0000313" key="2">
    <source>
        <dbReference type="EMBL" id="CAF0915197.1"/>
    </source>
</evidence>
<evidence type="ECO:0000313" key="3">
    <source>
        <dbReference type="Proteomes" id="UP000663879"/>
    </source>
</evidence>
<feature type="compositionally biased region" description="Basic and acidic residues" evidence="1">
    <location>
        <begin position="1"/>
        <end position="10"/>
    </location>
</feature>
<reference evidence="2" key="1">
    <citation type="submission" date="2021-02" db="EMBL/GenBank/DDBJ databases">
        <authorList>
            <person name="Nowell W R."/>
        </authorList>
    </citation>
    <scope>NUCLEOTIDE SEQUENCE</scope>
    <source>
        <strain evidence="2">Ploen Becks lab</strain>
    </source>
</reference>
<protein>
    <submittedName>
        <fullName evidence="2">Uncharacterized protein</fullName>
    </submittedName>
</protein>
<proteinExistence type="predicted"/>
<accession>A0A814AQ36</accession>
<sequence>MNEDLKESIAKKNKTTTPSAPTSPQSTRLTIGDSVKTITTETKTSISDTALTSSKTPDSLSEKFKISNSFLLISLMNFRLKIEKCENSFIYS</sequence>
<organism evidence="2 3">
    <name type="scientific">Brachionus calyciflorus</name>
    <dbReference type="NCBI Taxonomy" id="104777"/>
    <lineage>
        <taxon>Eukaryota</taxon>
        <taxon>Metazoa</taxon>
        <taxon>Spiralia</taxon>
        <taxon>Gnathifera</taxon>
        <taxon>Rotifera</taxon>
        <taxon>Eurotatoria</taxon>
        <taxon>Monogononta</taxon>
        <taxon>Pseudotrocha</taxon>
        <taxon>Ploima</taxon>
        <taxon>Brachionidae</taxon>
        <taxon>Brachionus</taxon>
    </lineage>
</organism>